<organism evidence="2 3">
    <name type="scientific">Botrytis galanthina</name>
    <dbReference type="NCBI Taxonomy" id="278940"/>
    <lineage>
        <taxon>Eukaryota</taxon>
        <taxon>Fungi</taxon>
        <taxon>Dikarya</taxon>
        <taxon>Ascomycota</taxon>
        <taxon>Pezizomycotina</taxon>
        <taxon>Leotiomycetes</taxon>
        <taxon>Helotiales</taxon>
        <taxon>Sclerotiniaceae</taxon>
        <taxon>Botrytis</taxon>
    </lineage>
</organism>
<proteinExistence type="predicted"/>
<feature type="region of interest" description="Disordered" evidence="1">
    <location>
        <begin position="214"/>
        <end position="258"/>
    </location>
</feature>
<dbReference type="Proteomes" id="UP000308671">
    <property type="component" value="Unassembled WGS sequence"/>
</dbReference>
<comment type="caution">
    <text evidence="2">The sequence shown here is derived from an EMBL/GenBank/DDBJ whole genome shotgun (WGS) entry which is preliminary data.</text>
</comment>
<feature type="compositionally biased region" description="Basic and acidic residues" evidence="1">
    <location>
        <begin position="214"/>
        <end position="246"/>
    </location>
</feature>
<evidence type="ECO:0000256" key="1">
    <source>
        <dbReference type="SAM" id="MobiDB-lite"/>
    </source>
</evidence>
<dbReference type="OrthoDB" id="5425834at2759"/>
<feature type="region of interest" description="Disordered" evidence="1">
    <location>
        <begin position="51"/>
        <end position="71"/>
    </location>
</feature>
<evidence type="ECO:0000313" key="2">
    <source>
        <dbReference type="EMBL" id="THV50314.1"/>
    </source>
</evidence>
<dbReference type="EMBL" id="PQXL01000156">
    <property type="protein sequence ID" value="THV50314.1"/>
    <property type="molecule type" value="Genomic_DNA"/>
</dbReference>
<feature type="compositionally biased region" description="Polar residues" evidence="1">
    <location>
        <begin position="51"/>
        <end position="61"/>
    </location>
</feature>
<reference evidence="2 3" key="1">
    <citation type="submission" date="2017-12" db="EMBL/GenBank/DDBJ databases">
        <title>Comparative genomics of Botrytis spp.</title>
        <authorList>
            <person name="Valero-Jimenez C.A."/>
            <person name="Tapia P."/>
            <person name="Veloso J."/>
            <person name="Silva-Moreno E."/>
            <person name="Staats M."/>
            <person name="Valdes J.H."/>
            <person name="Van Kan J.A.L."/>
        </authorList>
    </citation>
    <scope>NUCLEOTIDE SEQUENCE [LARGE SCALE GENOMIC DNA]</scope>
    <source>
        <strain evidence="2 3">MUCL435</strain>
    </source>
</reference>
<dbReference type="AlphaFoldDB" id="A0A4S8RAE6"/>
<protein>
    <submittedName>
        <fullName evidence="2">Uncharacterized protein</fullName>
    </submittedName>
</protein>
<sequence>MYAKLTEPKAPEKIVHSEECLADQKRFGIRSWAKSTWWNCCNRDSNLTSKKENCNSAGDSQHGSEDGKFEGEKPFEREFSFETSEGQANTPGVCLLDSGSDIPLVVSRRWIEKAGKEAEISKDFKSPSSYSLSGHAIEFTGIIRNLVFNPKGSSKIYRRDFLVCEQLDIFVDFIIGAKFIIDEWQVLFGGMKRRIAGWFSHKKETPLEQKEAQILRDNQEKEAQEAELRRQDKKDAQRKKEKEARQKQQGANNSSAGQ</sequence>
<accession>A0A4S8RAE6</accession>
<gene>
    <name evidence="2" type="ORF">BGAL_0156g00220</name>
</gene>
<evidence type="ECO:0000313" key="3">
    <source>
        <dbReference type="Proteomes" id="UP000308671"/>
    </source>
</evidence>
<feature type="compositionally biased region" description="Basic and acidic residues" evidence="1">
    <location>
        <begin position="62"/>
        <end position="71"/>
    </location>
</feature>
<keyword evidence="3" id="KW-1185">Reference proteome</keyword>
<name>A0A4S8RAE6_9HELO</name>